<accession>A0A8X6TGG3</accession>
<proteinExistence type="predicted"/>
<evidence type="ECO:0000313" key="2">
    <source>
        <dbReference type="EMBL" id="GFT05732.1"/>
    </source>
</evidence>
<organism evidence="2 3">
    <name type="scientific">Nephila pilipes</name>
    <name type="common">Giant wood spider</name>
    <name type="synonym">Nephila maculata</name>
    <dbReference type="NCBI Taxonomy" id="299642"/>
    <lineage>
        <taxon>Eukaryota</taxon>
        <taxon>Metazoa</taxon>
        <taxon>Ecdysozoa</taxon>
        <taxon>Arthropoda</taxon>
        <taxon>Chelicerata</taxon>
        <taxon>Arachnida</taxon>
        <taxon>Araneae</taxon>
        <taxon>Araneomorphae</taxon>
        <taxon>Entelegynae</taxon>
        <taxon>Araneoidea</taxon>
        <taxon>Nephilidae</taxon>
        <taxon>Nephila</taxon>
    </lineage>
</organism>
<dbReference type="Proteomes" id="UP000887013">
    <property type="component" value="Unassembled WGS sequence"/>
</dbReference>
<dbReference type="AlphaFoldDB" id="A0A8X6TGG3"/>
<dbReference type="EMBL" id="BMAW01007850">
    <property type="protein sequence ID" value="GFT05732.1"/>
    <property type="molecule type" value="Genomic_DNA"/>
</dbReference>
<protein>
    <submittedName>
        <fullName evidence="2">Uncharacterized protein</fullName>
    </submittedName>
</protein>
<comment type="caution">
    <text evidence="2">The sequence shown here is derived from an EMBL/GenBank/DDBJ whole genome shotgun (WGS) entry which is preliminary data.</text>
</comment>
<name>A0A8X6TGG3_NEPPI</name>
<reference evidence="2" key="1">
    <citation type="submission" date="2020-08" db="EMBL/GenBank/DDBJ databases">
        <title>Multicomponent nature underlies the extraordinary mechanical properties of spider dragline silk.</title>
        <authorList>
            <person name="Kono N."/>
            <person name="Nakamura H."/>
            <person name="Mori M."/>
            <person name="Yoshida Y."/>
            <person name="Ohtoshi R."/>
            <person name="Malay A.D."/>
            <person name="Moran D.A.P."/>
            <person name="Tomita M."/>
            <person name="Numata K."/>
            <person name="Arakawa K."/>
        </authorList>
    </citation>
    <scope>NUCLEOTIDE SEQUENCE</scope>
</reference>
<gene>
    <name evidence="2" type="ORF">NPIL_436741</name>
</gene>
<feature type="region of interest" description="Disordered" evidence="1">
    <location>
        <begin position="51"/>
        <end position="72"/>
    </location>
</feature>
<evidence type="ECO:0000256" key="1">
    <source>
        <dbReference type="SAM" id="MobiDB-lite"/>
    </source>
</evidence>
<evidence type="ECO:0000313" key="3">
    <source>
        <dbReference type="Proteomes" id="UP000887013"/>
    </source>
</evidence>
<keyword evidence="3" id="KW-1185">Reference proteome</keyword>
<dbReference type="OrthoDB" id="6433315at2759"/>
<sequence>MENLVKGIPNNLTHYQETTDFTDALKRSAKQNIPRGRMLKYKPFWNEDLKKQKETREKAEETEGEIGQRREDVVRRRKECAVMKRKINIAKNQSWNDFLQNMDYRTDGPNAYRLMDTLKIKKIQS</sequence>